<name>A0A6J8AQL1_MYTCO</name>
<feature type="compositionally biased region" description="Acidic residues" evidence="1">
    <location>
        <begin position="98"/>
        <end position="108"/>
    </location>
</feature>
<reference evidence="2 3" key="1">
    <citation type="submission" date="2020-06" db="EMBL/GenBank/DDBJ databases">
        <authorList>
            <person name="Li R."/>
            <person name="Bekaert M."/>
        </authorList>
    </citation>
    <scope>NUCLEOTIDE SEQUENCE [LARGE SCALE GENOMIC DNA]</scope>
    <source>
        <strain evidence="3">wild</strain>
    </source>
</reference>
<gene>
    <name evidence="2" type="ORF">MCOR_9246</name>
</gene>
<organism evidence="2 3">
    <name type="scientific">Mytilus coruscus</name>
    <name type="common">Sea mussel</name>
    <dbReference type="NCBI Taxonomy" id="42192"/>
    <lineage>
        <taxon>Eukaryota</taxon>
        <taxon>Metazoa</taxon>
        <taxon>Spiralia</taxon>
        <taxon>Lophotrochozoa</taxon>
        <taxon>Mollusca</taxon>
        <taxon>Bivalvia</taxon>
        <taxon>Autobranchia</taxon>
        <taxon>Pteriomorphia</taxon>
        <taxon>Mytilida</taxon>
        <taxon>Mytiloidea</taxon>
        <taxon>Mytilidae</taxon>
        <taxon>Mytilinae</taxon>
        <taxon>Mytilus</taxon>
    </lineage>
</organism>
<keyword evidence="3" id="KW-1185">Reference proteome</keyword>
<protein>
    <submittedName>
        <fullName evidence="2">Uncharacterized protein</fullName>
    </submittedName>
</protein>
<dbReference type="EMBL" id="CACVKT020001695">
    <property type="protein sequence ID" value="CAC5370378.1"/>
    <property type="molecule type" value="Genomic_DNA"/>
</dbReference>
<accession>A0A6J8AQL1</accession>
<dbReference type="Proteomes" id="UP000507470">
    <property type="component" value="Unassembled WGS sequence"/>
</dbReference>
<feature type="compositionally biased region" description="Basic and acidic residues" evidence="1">
    <location>
        <begin position="87"/>
        <end position="97"/>
    </location>
</feature>
<feature type="region of interest" description="Disordered" evidence="1">
    <location>
        <begin position="1"/>
        <end position="29"/>
    </location>
</feature>
<evidence type="ECO:0000256" key="1">
    <source>
        <dbReference type="SAM" id="MobiDB-lite"/>
    </source>
</evidence>
<evidence type="ECO:0000313" key="3">
    <source>
        <dbReference type="Proteomes" id="UP000507470"/>
    </source>
</evidence>
<evidence type="ECO:0000313" key="2">
    <source>
        <dbReference type="EMBL" id="CAC5370378.1"/>
    </source>
</evidence>
<proteinExistence type="predicted"/>
<feature type="compositionally biased region" description="Basic and acidic residues" evidence="1">
    <location>
        <begin position="17"/>
        <end position="27"/>
    </location>
</feature>
<sequence length="150" mass="16236">MEKSNEKSEPKMASYAERTKTDPKTIEPSDMVSVKPVFTLESDIFGSISEGETLKKIYLTHTDISCGQEEHKQNACTKDTISDVPEQSDKENIKENNETSDADDETSESETGTDATQISLQTNNAVTCESASATGREGASATEREGASTT</sequence>
<dbReference type="AlphaFoldDB" id="A0A6J8AQL1"/>
<feature type="compositionally biased region" description="Polar residues" evidence="1">
    <location>
        <begin position="109"/>
        <end position="133"/>
    </location>
</feature>
<feature type="compositionally biased region" description="Basic and acidic residues" evidence="1">
    <location>
        <begin position="1"/>
        <end position="10"/>
    </location>
</feature>
<feature type="region of interest" description="Disordered" evidence="1">
    <location>
        <begin position="68"/>
        <end position="150"/>
    </location>
</feature>